<keyword evidence="3" id="KW-0813">Transport</keyword>
<dbReference type="FunFam" id="2.60.40.10:FF:000375">
    <property type="entry name" value="Sodium channel beta 1 subunit"/>
    <property type="match status" value="1"/>
</dbReference>
<keyword evidence="5" id="KW-1003">Cell membrane</keyword>
<evidence type="ECO:0000256" key="2">
    <source>
        <dbReference type="ARBA" id="ARBA00010404"/>
    </source>
</evidence>
<dbReference type="PANTHER" id="PTHR10546:SF9">
    <property type="entry name" value="SODIUM CHANNEL SUBUNIT BETA-1 PRECURSOR"/>
    <property type="match status" value="1"/>
</dbReference>
<keyword evidence="14" id="KW-0325">Glycoprotein</keyword>
<dbReference type="SUPFAM" id="SSF48726">
    <property type="entry name" value="Immunoglobulin"/>
    <property type="match status" value="1"/>
</dbReference>
<keyword evidence="23" id="KW-1185">Reference proteome</keyword>
<keyword evidence="15" id="KW-0739">Sodium transport</keyword>
<gene>
    <name evidence="22" type="ORF">UPYG_G00147170</name>
</gene>
<dbReference type="GO" id="GO:0034702">
    <property type="term" value="C:monoatomic ion channel complex"/>
    <property type="evidence" value="ECO:0007669"/>
    <property type="project" value="UniProtKB-KW"/>
</dbReference>
<evidence type="ECO:0000256" key="9">
    <source>
        <dbReference type="ARBA" id="ARBA00022989"/>
    </source>
</evidence>
<evidence type="ECO:0000256" key="16">
    <source>
        <dbReference type="ARBA" id="ARBA00023303"/>
    </source>
</evidence>
<evidence type="ECO:0000256" key="6">
    <source>
        <dbReference type="ARBA" id="ARBA00022692"/>
    </source>
</evidence>
<evidence type="ECO:0000256" key="17">
    <source>
        <dbReference type="ARBA" id="ARBA00023319"/>
    </source>
</evidence>
<keyword evidence="12" id="KW-0472">Membrane</keyword>
<evidence type="ECO:0000256" key="18">
    <source>
        <dbReference type="ARBA" id="ARBA00044530"/>
    </source>
</evidence>
<evidence type="ECO:0000259" key="21">
    <source>
        <dbReference type="PROSITE" id="PS50835"/>
    </source>
</evidence>
<evidence type="ECO:0000256" key="5">
    <source>
        <dbReference type="ARBA" id="ARBA00022475"/>
    </source>
</evidence>
<feature type="signal peptide" evidence="20">
    <location>
        <begin position="1"/>
        <end position="23"/>
    </location>
</feature>
<dbReference type="PROSITE" id="PS50835">
    <property type="entry name" value="IG_LIKE"/>
    <property type="match status" value="1"/>
</dbReference>
<dbReference type="Proteomes" id="UP001557470">
    <property type="component" value="Unassembled WGS sequence"/>
</dbReference>
<evidence type="ECO:0000256" key="8">
    <source>
        <dbReference type="ARBA" id="ARBA00022882"/>
    </source>
</evidence>
<keyword evidence="7 20" id="KW-0732">Signal</keyword>
<dbReference type="GO" id="GO:0005272">
    <property type="term" value="F:sodium channel activity"/>
    <property type="evidence" value="ECO:0007669"/>
    <property type="project" value="UniProtKB-KW"/>
</dbReference>
<evidence type="ECO:0000256" key="19">
    <source>
        <dbReference type="ARBA" id="ARBA00049669"/>
    </source>
</evidence>
<keyword evidence="4" id="KW-0894">Sodium channel</keyword>
<comment type="similarity">
    <text evidence="2">Belongs to the sodium channel auxiliary subunit SCN3B (TC 8.A.17) family.</text>
</comment>
<accession>A0ABD0XCQ6</accession>
<dbReference type="InterPro" id="IPR007110">
    <property type="entry name" value="Ig-like_dom"/>
</dbReference>
<evidence type="ECO:0000256" key="15">
    <source>
        <dbReference type="ARBA" id="ARBA00023201"/>
    </source>
</evidence>
<name>A0ABD0XCQ6_UMBPY</name>
<dbReference type="EMBL" id="JAGEUA010000004">
    <property type="protein sequence ID" value="KAL0984807.1"/>
    <property type="molecule type" value="Genomic_DNA"/>
</dbReference>
<evidence type="ECO:0000256" key="12">
    <source>
        <dbReference type="ARBA" id="ARBA00023136"/>
    </source>
</evidence>
<organism evidence="22 23">
    <name type="scientific">Umbra pygmaea</name>
    <name type="common">Eastern mudminnow</name>
    <dbReference type="NCBI Taxonomy" id="75934"/>
    <lineage>
        <taxon>Eukaryota</taxon>
        <taxon>Metazoa</taxon>
        <taxon>Chordata</taxon>
        <taxon>Craniata</taxon>
        <taxon>Vertebrata</taxon>
        <taxon>Euteleostomi</taxon>
        <taxon>Actinopterygii</taxon>
        <taxon>Neopterygii</taxon>
        <taxon>Teleostei</taxon>
        <taxon>Protacanthopterygii</taxon>
        <taxon>Esociformes</taxon>
        <taxon>Umbridae</taxon>
        <taxon>Umbra</taxon>
    </lineage>
</organism>
<dbReference type="InterPro" id="IPR013106">
    <property type="entry name" value="Ig_V-set"/>
</dbReference>
<evidence type="ECO:0000256" key="11">
    <source>
        <dbReference type="ARBA" id="ARBA00023065"/>
    </source>
</evidence>
<evidence type="ECO:0000256" key="13">
    <source>
        <dbReference type="ARBA" id="ARBA00023157"/>
    </source>
</evidence>
<dbReference type="Gene3D" id="2.60.40.10">
    <property type="entry name" value="Immunoglobulins"/>
    <property type="match status" value="1"/>
</dbReference>
<keyword evidence="17" id="KW-0393">Immunoglobulin domain</keyword>
<comment type="subunit">
    <text evidence="19">A voltage-gated sodium (Nav) channel consists of an ion-conducting pore-forming alpha subunit functional on its own that is regulated by one or more beta subunits. Forms homodimers and homotrimers. SCN3B is non-covalently associated with alpha subunits and induces the formation of alpha subunit oligomers, including trimers. Interacts with SCN5A/Nav1.5; regulatory subunit of SCN5A/Nav1.5. Interacts with SCN7A/Nav2.1; probable regulatory subunit of SCN7A/Nav2.1. Interacts with SCN10A; regulatory subunit of SCN10A/Nav1.8. Interacts with NFASC; probably involved in targeting the sodium channels to the nodes of Ranvier.</text>
</comment>
<keyword evidence="11" id="KW-0406">Ion transport</keyword>
<evidence type="ECO:0000256" key="20">
    <source>
        <dbReference type="SAM" id="SignalP"/>
    </source>
</evidence>
<feature type="chain" id="PRO_5044824267" description="Sodium channel regulatory subunit beta-3" evidence="20">
    <location>
        <begin position="24"/>
        <end position="176"/>
    </location>
</feature>
<comment type="caution">
    <text evidence="22">The sequence shown here is derived from an EMBL/GenBank/DDBJ whole genome shotgun (WGS) entry which is preliminary data.</text>
</comment>
<evidence type="ECO:0000256" key="10">
    <source>
        <dbReference type="ARBA" id="ARBA00023053"/>
    </source>
</evidence>
<evidence type="ECO:0000256" key="4">
    <source>
        <dbReference type="ARBA" id="ARBA00022461"/>
    </source>
</evidence>
<keyword evidence="10" id="KW-0915">Sodium</keyword>
<feature type="domain" description="Ig-like" evidence="21">
    <location>
        <begin position="10"/>
        <end position="144"/>
    </location>
</feature>
<comment type="subcellular location">
    <subcellularLocation>
        <location evidence="1">Cell membrane</location>
        <topology evidence="1">Single-pass type I membrane protein</topology>
    </subcellularLocation>
</comment>
<dbReference type="InterPro" id="IPR036179">
    <property type="entry name" value="Ig-like_dom_sf"/>
</dbReference>
<dbReference type="AlphaFoldDB" id="A0ABD0XCQ6"/>
<evidence type="ECO:0000313" key="22">
    <source>
        <dbReference type="EMBL" id="KAL0984807.1"/>
    </source>
</evidence>
<evidence type="ECO:0000256" key="3">
    <source>
        <dbReference type="ARBA" id="ARBA00022448"/>
    </source>
</evidence>
<keyword evidence="13" id="KW-1015">Disulfide bond</keyword>
<dbReference type="InterPro" id="IPR013783">
    <property type="entry name" value="Ig-like_fold"/>
</dbReference>
<sequence>MISVWRLLVPSTLWALQASLCHGACVEVDSDTDAVVNAGFKLGCIYCKMRAEVHATAIVDWYFKAPGETNFTHIYNYQYMNEESSNTIKHFRDRLVWNGTKKTKDLEDASIYILNVTWNDTGTYKCFVNRTLNFPSYIYTTNSTKFVQLNVVPQRKALGYRVTLTNIQANIHRHIQ</sequence>
<proteinExistence type="inferred from homology"/>
<dbReference type="InterPro" id="IPR027098">
    <property type="entry name" value="Na_channel_b1/b3"/>
</dbReference>
<keyword evidence="16" id="KW-0407">Ion channel</keyword>
<dbReference type="Pfam" id="PF07686">
    <property type="entry name" value="V-set"/>
    <property type="match status" value="1"/>
</dbReference>
<reference evidence="22 23" key="1">
    <citation type="submission" date="2024-06" db="EMBL/GenBank/DDBJ databases">
        <authorList>
            <person name="Pan Q."/>
            <person name="Wen M."/>
            <person name="Jouanno E."/>
            <person name="Zahm M."/>
            <person name="Klopp C."/>
            <person name="Cabau C."/>
            <person name="Louis A."/>
            <person name="Berthelot C."/>
            <person name="Parey E."/>
            <person name="Roest Crollius H."/>
            <person name="Montfort J."/>
            <person name="Robinson-Rechavi M."/>
            <person name="Bouchez O."/>
            <person name="Lampietro C."/>
            <person name="Lopez Roques C."/>
            <person name="Donnadieu C."/>
            <person name="Postlethwait J."/>
            <person name="Bobe J."/>
            <person name="Verreycken H."/>
            <person name="Guiguen Y."/>
        </authorList>
    </citation>
    <scope>NUCLEOTIDE SEQUENCE [LARGE SCALE GENOMIC DNA]</scope>
    <source>
        <strain evidence="22">Up_M1</strain>
        <tissue evidence="22">Testis</tissue>
    </source>
</reference>
<evidence type="ECO:0000313" key="23">
    <source>
        <dbReference type="Proteomes" id="UP001557470"/>
    </source>
</evidence>
<keyword evidence="9" id="KW-1133">Transmembrane helix</keyword>
<dbReference type="GO" id="GO:0005886">
    <property type="term" value="C:plasma membrane"/>
    <property type="evidence" value="ECO:0007669"/>
    <property type="project" value="UniProtKB-SubCell"/>
</dbReference>
<evidence type="ECO:0000256" key="1">
    <source>
        <dbReference type="ARBA" id="ARBA00004251"/>
    </source>
</evidence>
<dbReference type="PANTHER" id="PTHR10546">
    <property type="entry name" value="SODIUM CHANNEL SUBUNIT BETA-1 AND 3"/>
    <property type="match status" value="1"/>
</dbReference>
<evidence type="ECO:0000256" key="14">
    <source>
        <dbReference type="ARBA" id="ARBA00023180"/>
    </source>
</evidence>
<keyword evidence="8" id="KW-0851">Voltage-gated channel</keyword>
<protein>
    <recommendedName>
        <fullName evidence="18">Sodium channel regulatory subunit beta-3</fullName>
    </recommendedName>
</protein>
<keyword evidence="6" id="KW-0812">Transmembrane</keyword>
<evidence type="ECO:0000256" key="7">
    <source>
        <dbReference type="ARBA" id="ARBA00022729"/>
    </source>
</evidence>